<evidence type="ECO:0000256" key="1">
    <source>
        <dbReference type="ARBA" id="ARBA00006710"/>
    </source>
</evidence>
<dbReference type="AlphaFoldDB" id="A0A1N6X5P0"/>
<dbReference type="EMBL" id="FTLX01000004">
    <property type="protein sequence ID" value="SIQ97643.1"/>
    <property type="molecule type" value="Genomic_DNA"/>
</dbReference>
<dbReference type="Proteomes" id="UP000186385">
    <property type="component" value="Unassembled WGS sequence"/>
</dbReference>
<dbReference type="InterPro" id="IPR006341">
    <property type="entry name" value="Spore_gamma"/>
</dbReference>
<keyword evidence="4" id="KW-0749">Sporulation</keyword>
<feature type="compositionally biased region" description="Polar residues" evidence="5">
    <location>
        <begin position="44"/>
        <end position="53"/>
    </location>
</feature>
<feature type="compositionally biased region" description="Polar residues" evidence="5">
    <location>
        <begin position="93"/>
        <end position="105"/>
    </location>
</feature>
<evidence type="ECO:0000256" key="3">
    <source>
        <dbReference type="ARBA" id="ARBA00022737"/>
    </source>
</evidence>
<sequence length="117" mass="12861">MKKINRRGEKMNNNRNKTAAGTDINHVKKQNAAAAQGQYKTEFASETNVQEVKQQNAASAQNAGAGSAQMRRNARNMTANPSKAYAEEYAAETNVQEVQKQNAQSEARKKNASSKPY</sequence>
<dbReference type="NCBIfam" id="TIGR01442">
    <property type="entry name" value="SASP_gamma"/>
    <property type="match status" value="1"/>
</dbReference>
<proteinExistence type="inferred from homology"/>
<evidence type="ECO:0000313" key="7">
    <source>
        <dbReference type="Proteomes" id="UP000186385"/>
    </source>
</evidence>
<organism evidence="6 7">
    <name type="scientific">Domibacillus enclensis</name>
    <dbReference type="NCBI Taxonomy" id="1017273"/>
    <lineage>
        <taxon>Bacteria</taxon>
        <taxon>Bacillati</taxon>
        <taxon>Bacillota</taxon>
        <taxon>Bacilli</taxon>
        <taxon>Bacillales</taxon>
        <taxon>Bacillaceae</taxon>
        <taxon>Domibacillus</taxon>
    </lineage>
</organism>
<feature type="compositionally biased region" description="Basic and acidic residues" evidence="5">
    <location>
        <begin position="1"/>
        <end position="12"/>
    </location>
</feature>
<reference evidence="6 7" key="1">
    <citation type="submission" date="2017-01" db="EMBL/GenBank/DDBJ databases">
        <authorList>
            <person name="Mah S.A."/>
            <person name="Swanson W.J."/>
            <person name="Moy G.W."/>
            <person name="Vacquier V.D."/>
        </authorList>
    </citation>
    <scope>NUCLEOTIDE SEQUENCE [LARGE SCALE GENOMIC DNA]</scope>
    <source>
        <strain evidence="6 7">NIO-1016</strain>
    </source>
</reference>
<evidence type="ECO:0000313" key="6">
    <source>
        <dbReference type="EMBL" id="SIQ97643.1"/>
    </source>
</evidence>
<evidence type="ECO:0000256" key="5">
    <source>
        <dbReference type="SAM" id="MobiDB-lite"/>
    </source>
</evidence>
<dbReference type="GO" id="GO:0030435">
    <property type="term" value="P:sporulation resulting in formation of a cellular spore"/>
    <property type="evidence" value="ECO:0007669"/>
    <property type="project" value="UniProtKB-KW"/>
</dbReference>
<name>A0A1N6X5P0_9BACI</name>
<evidence type="ECO:0000256" key="2">
    <source>
        <dbReference type="ARBA" id="ARBA00014721"/>
    </source>
</evidence>
<dbReference type="STRING" id="1017273.SAMN05443094_104376"/>
<gene>
    <name evidence="6" type="ORF">SAMN05443094_104376</name>
</gene>
<evidence type="ECO:0000256" key="4">
    <source>
        <dbReference type="ARBA" id="ARBA00022969"/>
    </source>
</evidence>
<accession>A0A1N6X5P0</accession>
<feature type="region of interest" description="Disordered" evidence="5">
    <location>
        <begin position="1"/>
        <end position="117"/>
    </location>
</feature>
<dbReference type="Pfam" id="PF04259">
    <property type="entry name" value="SASP_gamma"/>
    <property type="match status" value="2"/>
</dbReference>
<protein>
    <recommendedName>
        <fullName evidence="2">Small, acid-soluble spore protein gamma-type</fullName>
    </recommendedName>
</protein>
<keyword evidence="3" id="KW-0677">Repeat</keyword>
<comment type="similarity">
    <text evidence="1">Belongs to the gamma-type SASP family.</text>
</comment>
<feature type="compositionally biased region" description="Low complexity" evidence="5">
    <location>
        <begin position="54"/>
        <end position="69"/>
    </location>
</feature>